<evidence type="ECO:0000313" key="2">
    <source>
        <dbReference type="EMBL" id="ACD22763.1"/>
    </source>
</evidence>
<dbReference type="InterPro" id="IPR024978">
    <property type="entry name" value="Homeodomain_phBC6A51-type"/>
</dbReference>
<organism evidence="2">
    <name type="scientific">Clostridium botulinum (strain Eklund 17B / Type B)</name>
    <dbReference type="NCBI Taxonomy" id="935198"/>
    <lineage>
        <taxon>Bacteria</taxon>
        <taxon>Bacillati</taxon>
        <taxon>Bacillota</taxon>
        <taxon>Clostridia</taxon>
        <taxon>Eubacteriales</taxon>
        <taxon>Clostridiaceae</taxon>
        <taxon>Clostridium</taxon>
    </lineage>
</organism>
<protein>
    <recommendedName>
        <fullName evidence="1">Homeodomain phBC6A51-type domain-containing protein</fullName>
    </recommendedName>
</protein>
<dbReference type="AlphaFoldDB" id="B2TMX0"/>
<accession>U4PGD2</accession>
<dbReference type="Gene3D" id="1.10.10.60">
    <property type="entry name" value="Homeodomain-like"/>
    <property type="match status" value="1"/>
</dbReference>
<dbReference type="PATRIC" id="fig|935198.13.peg.1874"/>
<reference evidence="2" key="1">
    <citation type="submission" date="2009-06" db="EMBL/GenBank/DDBJ databases">
        <authorList>
            <consortium name="US DOE Joint Genome Institute (JGI-PGF)"/>
            <person name="Lucas S."/>
            <person name="Copeland A."/>
            <person name="Lapidus A."/>
            <person name="Glavina del Rio T."/>
            <person name="Dalin E."/>
            <person name="Tice H."/>
            <person name="Bruce D."/>
            <person name="Goodwin L."/>
            <person name="Pitluck S."/>
            <person name="Kyrpides N."/>
            <person name="Mavromatis K."/>
            <person name="Ivanova N."/>
            <person name="Saunders E."/>
            <person name="Brettin T."/>
            <person name="Detter J.C."/>
            <person name="Han C."/>
            <person name="Larimer F."/>
            <person name="Land M."/>
            <person name="Hauser L."/>
            <person name="Markowitz V."/>
            <person name="Cheng J.-F."/>
            <person name="Hugenholtz P."/>
            <person name="Woyke T."/>
            <person name="Wu D."/>
            <person name="Gronow S."/>
            <person name="Klenk H.-P."/>
            <person name="Eisen J.A."/>
        </authorList>
    </citation>
    <scope>NUCLEOTIDE SEQUENCE</scope>
    <source>
        <strain evidence="2">Eklund 17B</strain>
    </source>
</reference>
<name>B2TMX0_CLOBB</name>
<feature type="domain" description="Homeodomain phBC6A51-type" evidence="1">
    <location>
        <begin position="2"/>
        <end position="71"/>
    </location>
</feature>
<evidence type="ECO:0000259" key="1">
    <source>
        <dbReference type="Pfam" id="PF13022"/>
    </source>
</evidence>
<gene>
    <name evidence="2" type="ordered locus">CLL_A1924</name>
</gene>
<dbReference type="HOGENOM" id="CLU_145282_0_0_9"/>
<dbReference type="Pfam" id="PF13022">
    <property type="entry name" value="HTH_Tnp_1_2"/>
    <property type="match status" value="1"/>
</dbReference>
<sequence length="145" mass="16455">MLDEKKLEAIDYLVGGLKTREEIAEIVGVADRTVYRWMNDKEFKAEWQKRSDDYNSSLAKESKSRMCSRVGKAIDNIWDLANNSDSDKIKLEANTIIYEAVLGKPTTKIEQSTTNNDNNVPVSITDMLEQVQKDNVIALPKDKAK</sequence>
<accession>B2TMX0</accession>
<proteinExistence type="predicted"/>
<dbReference type="KEGG" id="cbk:CLL_A1924"/>
<dbReference type="EMBL" id="CP001056">
    <property type="protein sequence ID" value="ACD22763.1"/>
    <property type="molecule type" value="Genomic_DNA"/>
</dbReference>
<reference evidence="2" key="2">
    <citation type="submission" date="2009-08" db="EMBL/GenBank/DDBJ databases">
        <authorList>
            <person name="Shrivastava S."/>
            <person name="Brinkac L.M."/>
            <person name="Dodson R.J."/>
            <person name="Harkins D.M."/>
            <person name="Durkin A.S."/>
            <person name="Sutton G."/>
        </authorList>
    </citation>
    <scope>NUCLEOTIDE SEQUENCE</scope>
    <source>
        <strain evidence="2">Eklund 17B</strain>
    </source>
</reference>